<dbReference type="OrthoDB" id="10544842at2759"/>
<name>A0A9Q0ZX66_SALVM</name>
<sequence>MTSKYMVIDVNNSELLLSPSHHCNIQNISEGISLVHLALIVKNVFITQPLVLLHRECYRLPNEQQESLARSLPQWLKLSLSSSASSGGAKDQWEKEGAEFIRKGVEELQDEPSLEGDIDTVDNSNENPFSFDVQSLASERSEDDVLLSDSNENNSTEIPATWVFEANGETWKSSSNGLRKQPQIGLFSPSLQVNSGIPAKDGGGRGIGDSEVDTAKTSDYEENQLIRRKLWLSKKQSHA</sequence>
<comment type="caution">
    <text evidence="2">The sequence shown here is derived from an EMBL/GenBank/DDBJ whole genome shotgun (WGS) entry which is preliminary data.</text>
</comment>
<reference evidence="2" key="2">
    <citation type="journal article" date="2023" name="Int. J. Mol. Sci.">
        <title>De Novo Assembly and Annotation of 11 Diverse Shrub Willow (Salix) Genomes Reveals Novel Gene Organization in Sex-Linked Regions.</title>
        <authorList>
            <person name="Hyden B."/>
            <person name="Feng K."/>
            <person name="Yates T.B."/>
            <person name="Jawdy S."/>
            <person name="Cereghino C."/>
            <person name="Smart L.B."/>
            <person name="Muchero W."/>
        </authorList>
    </citation>
    <scope>NUCLEOTIDE SEQUENCE [LARGE SCALE GENOMIC DNA]</scope>
    <source>
        <tissue evidence="2">Shoot tip</tissue>
    </source>
</reference>
<reference evidence="2" key="1">
    <citation type="submission" date="2022-11" db="EMBL/GenBank/DDBJ databases">
        <authorList>
            <person name="Hyden B.L."/>
            <person name="Feng K."/>
            <person name="Yates T."/>
            <person name="Jawdy S."/>
            <person name="Smart L.B."/>
            <person name="Muchero W."/>
        </authorList>
    </citation>
    <scope>NUCLEOTIDE SEQUENCE</scope>
    <source>
        <tissue evidence="2">Shoot tip</tissue>
    </source>
</reference>
<dbReference type="Proteomes" id="UP001151529">
    <property type="component" value="Chromosome 16"/>
</dbReference>
<feature type="compositionally biased region" description="Acidic residues" evidence="1">
    <location>
        <begin position="109"/>
        <end position="120"/>
    </location>
</feature>
<protein>
    <submittedName>
        <fullName evidence="2">Uncharacterized protein</fullName>
    </submittedName>
</protein>
<evidence type="ECO:0000313" key="3">
    <source>
        <dbReference type="Proteomes" id="UP001151529"/>
    </source>
</evidence>
<keyword evidence="3" id="KW-1185">Reference proteome</keyword>
<evidence type="ECO:0000256" key="1">
    <source>
        <dbReference type="SAM" id="MobiDB-lite"/>
    </source>
</evidence>
<feature type="region of interest" description="Disordered" evidence="1">
    <location>
        <begin position="189"/>
        <end position="219"/>
    </location>
</feature>
<accession>A0A9Q0ZX66</accession>
<dbReference type="AlphaFoldDB" id="A0A9Q0ZX66"/>
<evidence type="ECO:0000313" key="2">
    <source>
        <dbReference type="EMBL" id="KAJ6749832.1"/>
    </source>
</evidence>
<dbReference type="EMBL" id="JAPFFL010000001">
    <property type="protein sequence ID" value="KAJ6749832.1"/>
    <property type="molecule type" value="Genomic_DNA"/>
</dbReference>
<gene>
    <name evidence="2" type="ORF">OIU85_000462</name>
</gene>
<feature type="region of interest" description="Disordered" evidence="1">
    <location>
        <begin position="109"/>
        <end position="130"/>
    </location>
</feature>
<feature type="compositionally biased region" description="Polar residues" evidence="1">
    <location>
        <begin position="121"/>
        <end position="130"/>
    </location>
</feature>
<proteinExistence type="predicted"/>
<organism evidence="2 3">
    <name type="scientific">Salix viminalis</name>
    <name type="common">Common osier</name>
    <name type="synonym">Basket willow</name>
    <dbReference type="NCBI Taxonomy" id="40686"/>
    <lineage>
        <taxon>Eukaryota</taxon>
        <taxon>Viridiplantae</taxon>
        <taxon>Streptophyta</taxon>
        <taxon>Embryophyta</taxon>
        <taxon>Tracheophyta</taxon>
        <taxon>Spermatophyta</taxon>
        <taxon>Magnoliopsida</taxon>
        <taxon>eudicotyledons</taxon>
        <taxon>Gunneridae</taxon>
        <taxon>Pentapetalae</taxon>
        <taxon>rosids</taxon>
        <taxon>fabids</taxon>
        <taxon>Malpighiales</taxon>
        <taxon>Salicaceae</taxon>
        <taxon>Saliceae</taxon>
        <taxon>Salix</taxon>
    </lineage>
</organism>